<accession>A0A1G2CXW3</accession>
<dbReference type="AlphaFoldDB" id="A0A1G2CXW3"/>
<name>A0A1G2CXW3_9BACT</name>
<evidence type="ECO:0000313" key="2">
    <source>
        <dbReference type="Proteomes" id="UP000177122"/>
    </source>
</evidence>
<comment type="caution">
    <text evidence="1">The sequence shown here is derived from an EMBL/GenBank/DDBJ whole genome shotgun (WGS) entry which is preliminary data.</text>
</comment>
<proteinExistence type="predicted"/>
<organism evidence="1 2">
    <name type="scientific">Candidatus Lloydbacteria bacterium RIFCSPHIGHO2_01_FULL_49_22</name>
    <dbReference type="NCBI Taxonomy" id="1798658"/>
    <lineage>
        <taxon>Bacteria</taxon>
        <taxon>Candidatus Lloydiibacteriota</taxon>
    </lineage>
</organism>
<dbReference type="Proteomes" id="UP000177122">
    <property type="component" value="Unassembled WGS sequence"/>
</dbReference>
<gene>
    <name evidence="1" type="ORF">A2845_00230</name>
</gene>
<evidence type="ECO:0000313" key="1">
    <source>
        <dbReference type="EMBL" id="OGZ06223.1"/>
    </source>
</evidence>
<reference evidence="1 2" key="1">
    <citation type="journal article" date="2016" name="Nat. Commun.">
        <title>Thousands of microbial genomes shed light on interconnected biogeochemical processes in an aquifer system.</title>
        <authorList>
            <person name="Anantharaman K."/>
            <person name="Brown C.T."/>
            <person name="Hug L.A."/>
            <person name="Sharon I."/>
            <person name="Castelle C.J."/>
            <person name="Probst A.J."/>
            <person name="Thomas B.C."/>
            <person name="Singh A."/>
            <person name="Wilkins M.J."/>
            <person name="Karaoz U."/>
            <person name="Brodie E.L."/>
            <person name="Williams K.H."/>
            <person name="Hubbard S.S."/>
            <person name="Banfield J.F."/>
        </authorList>
    </citation>
    <scope>NUCLEOTIDE SEQUENCE [LARGE SCALE GENOMIC DNA]</scope>
</reference>
<sequence length="97" mass="10792">MKKKGCAYLCLLKKTNTSDTMRATESMFNPNEAPVFEGGEENEADISTMLRRAYASAEDGLEQLPEEIEVENIEDVLNATNLSPDALEAFRSSHYAE</sequence>
<protein>
    <submittedName>
        <fullName evidence="1">Uncharacterized protein</fullName>
    </submittedName>
</protein>
<dbReference type="EMBL" id="MHLI01000004">
    <property type="protein sequence ID" value="OGZ06223.1"/>
    <property type="molecule type" value="Genomic_DNA"/>
</dbReference>